<accession>A0A852TW65</accession>
<name>A0A852TW65_9ACTN</name>
<reference evidence="2 3" key="1">
    <citation type="submission" date="2020-07" db="EMBL/GenBank/DDBJ databases">
        <title>Sequencing the genomes of 1000 actinobacteria strains.</title>
        <authorList>
            <person name="Klenk H.-P."/>
        </authorList>
    </citation>
    <scope>NUCLEOTIDE SEQUENCE [LARGE SCALE GENOMIC DNA]</scope>
    <source>
        <strain evidence="2 3">CXB654</strain>
    </source>
</reference>
<dbReference type="Proteomes" id="UP000589036">
    <property type="component" value="Unassembled WGS sequence"/>
</dbReference>
<protein>
    <submittedName>
        <fullName evidence="2">Uncharacterized protein</fullName>
    </submittedName>
</protein>
<evidence type="ECO:0000313" key="2">
    <source>
        <dbReference type="EMBL" id="NYE46314.1"/>
    </source>
</evidence>
<feature type="compositionally biased region" description="Basic residues" evidence="1">
    <location>
        <begin position="81"/>
        <end position="92"/>
    </location>
</feature>
<proteinExistence type="predicted"/>
<organism evidence="2 3">
    <name type="scientific">Spinactinospora alkalitolerans</name>
    <dbReference type="NCBI Taxonomy" id="687207"/>
    <lineage>
        <taxon>Bacteria</taxon>
        <taxon>Bacillati</taxon>
        <taxon>Actinomycetota</taxon>
        <taxon>Actinomycetes</taxon>
        <taxon>Streptosporangiales</taxon>
        <taxon>Nocardiopsidaceae</taxon>
        <taxon>Spinactinospora</taxon>
    </lineage>
</organism>
<evidence type="ECO:0000256" key="1">
    <source>
        <dbReference type="SAM" id="MobiDB-lite"/>
    </source>
</evidence>
<sequence>MPRTHISLSAAMRARDVSRPHADIVPFSAGDGPGHAGPGPVTGEEGGSAPVERQRSGSDSSADARKAVTGPDALVVPPAPRPKKRNRRRRRR</sequence>
<comment type="caution">
    <text evidence="2">The sequence shown here is derived from an EMBL/GenBank/DDBJ whole genome shotgun (WGS) entry which is preliminary data.</text>
</comment>
<dbReference type="AlphaFoldDB" id="A0A852TW65"/>
<feature type="compositionally biased region" description="Basic and acidic residues" evidence="1">
    <location>
        <begin position="13"/>
        <end position="22"/>
    </location>
</feature>
<feature type="region of interest" description="Disordered" evidence="1">
    <location>
        <begin position="1"/>
        <end position="92"/>
    </location>
</feature>
<gene>
    <name evidence="2" type="ORF">HDA32_001434</name>
</gene>
<dbReference type="EMBL" id="JACCCC010000001">
    <property type="protein sequence ID" value="NYE46314.1"/>
    <property type="molecule type" value="Genomic_DNA"/>
</dbReference>
<keyword evidence="3" id="KW-1185">Reference proteome</keyword>
<feature type="compositionally biased region" description="Basic and acidic residues" evidence="1">
    <location>
        <begin position="52"/>
        <end position="66"/>
    </location>
</feature>
<evidence type="ECO:0000313" key="3">
    <source>
        <dbReference type="Proteomes" id="UP000589036"/>
    </source>
</evidence>